<reference evidence="2" key="2">
    <citation type="journal article" date="2023" name="Plants (Basel)">
        <title>Annotation of the Turnera subulata (Passifloraceae) Draft Genome Reveals the S-Locus Evolved after the Divergence of Turneroideae from Passifloroideae in a Stepwise Manner.</title>
        <authorList>
            <person name="Henning P.M."/>
            <person name="Roalson E.H."/>
            <person name="Mir W."/>
            <person name="McCubbin A.G."/>
            <person name="Shore J.S."/>
        </authorList>
    </citation>
    <scope>NUCLEOTIDE SEQUENCE</scope>
    <source>
        <strain evidence="2">F60SS</strain>
    </source>
</reference>
<keyword evidence="3" id="KW-1185">Reference proteome</keyword>
<dbReference type="EMBL" id="JAKUCV010005496">
    <property type="protein sequence ID" value="KAJ4830927.1"/>
    <property type="molecule type" value="Genomic_DNA"/>
</dbReference>
<name>A0A9Q0J7H5_9ROSI</name>
<feature type="region of interest" description="Disordered" evidence="1">
    <location>
        <begin position="65"/>
        <end position="98"/>
    </location>
</feature>
<comment type="caution">
    <text evidence="2">The sequence shown here is derived from an EMBL/GenBank/DDBJ whole genome shotgun (WGS) entry which is preliminary data.</text>
</comment>
<evidence type="ECO:0000313" key="2">
    <source>
        <dbReference type="EMBL" id="KAJ4830927.1"/>
    </source>
</evidence>
<evidence type="ECO:0000313" key="3">
    <source>
        <dbReference type="Proteomes" id="UP001141552"/>
    </source>
</evidence>
<gene>
    <name evidence="2" type="ORF">Tsubulata_051364</name>
</gene>
<sequence>MIIWECGFCKHQFAQGTSATGITLHFSEVEVEGDGIGGILTCKKVPPDVQEKAYRAIGGSNKRRKVLPESCSGEGRSISLEANNGEPETSTRPELGQGRNIFRKEIGNGGEDMIEEELSAYYLAAGDNDDFVSQFKYRKQMLFPKCNDDEEIAFIELPEDIEELNILEWHDISSVCDAFPSIVRATSLKAISVRNCDAMQCLLSLSRSGYDALRSLEELRLCKMPFSLPSFENGRPTAPLSFKRITVSPKEWWDAVQWDHPNAKDKINSGWYIQIRTMCRITTET</sequence>
<accession>A0A9Q0J7H5</accession>
<dbReference type="AlphaFoldDB" id="A0A9Q0J7H5"/>
<feature type="compositionally biased region" description="Polar residues" evidence="1">
    <location>
        <begin position="80"/>
        <end position="92"/>
    </location>
</feature>
<reference evidence="2" key="1">
    <citation type="submission" date="2022-02" db="EMBL/GenBank/DDBJ databases">
        <authorList>
            <person name="Henning P.M."/>
            <person name="McCubbin A.G."/>
            <person name="Shore J.S."/>
        </authorList>
    </citation>
    <scope>NUCLEOTIDE SEQUENCE</scope>
    <source>
        <strain evidence="2">F60SS</strain>
        <tissue evidence="2">Leaves</tissue>
    </source>
</reference>
<evidence type="ECO:0000256" key="1">
    <source>
        <dbReference type="SAM" id="MobiDB-lite"/>
    </source>
</evidence>
<dbReference type="OrthoDB" id="1701954at2759"/>
<dbReference type="Proteomes" id="UP001141552">
    <property type="component" value="Unassembled WGS sequence"/>
</dbReference>
<organism evidence="2 3">
    <name type="scientific">Turnera subulata</name>
    <dbReference type="NCBI Taxonomy" id="218843"/>
    <lineage>
        <taxon>Eukaryota</taxon>
        <taxon>Viridiplantae</taxon>
        <taxon>Streptophyta</taxon>
        <taxon>Embryophyta</taxon>
        <taxon>Tracheophyta</taxon>
        <taxon>Spermatophyta</taxon>
        <taxon>Magnoliopsida</taxon>
        <taxon>eudicotyledons</taxon>
        <taxon>Gunneridae</taxon>
        <taxon>Pentapetalae</taxon>
        <taxon>rosids</taxon>
        <taxon>fabids</taxon>
        <taxon>Malpighiales</taxon>
        <taxon>Passifloraceae</taxon>
        <taxon>Turnera</taxon>
    </lineage>
</organism>
<protein>
    <submittedName>
        <fullName evidence="2">Uncharacterized protein</fullName>
    </submittedName>
</protein>
<proteinExistence type="predicted"/>